<feature type="domain" description="Glycosyl transferase family 1" evidence="3">
    <location>
        <begin position="219"/>
        <end position="371"/>
    </location>
</feature>
<dbReference type="InterPro" id="IPR028098">
    <property type="entry name" value="Glyco_trans_4-like_N"/>
</dbReference>
<gene>
    <name evidence="5" type="ORF">N8I84_39485</name>
</gene>
<dbReference type="Gene3D" id="3.40.50.2000">
    <property type="entry name" value="Glycogen Phosphorylase B"/>
    <property type="match status" value="2"/>
</dbReference>
<keyword evidence="6" id="KW-1185">Reference proteome</keyword>
<dbReference type="CDD" id="cd03801">
    <property type="entry name" value="GT4_PimA-like"/>
    <property type="match status" value="1"/>
</dbReference>
<name>A0ABY6EBR8_9ACTN</name>
<accession>A0ABY6EBR8</accession>
<feature type="domain" description="Glycosyltransferase subfamily 4-like N-terminal" evidence="4">
    <location>
        <begin position="41"/>
        <end position="200"/>
    </location>
</feature>
<sequence>MRQHETVRITGPETLRKTLANAAIRRILILAWRDVQDGAAGGSEYHTSAMAKVWADAGVEVLLRTSTAPGLPSRAIRDGYQVVRRGGKLTVFPALLAESRLLRRPGTGVVEVWNGVPWLAPLWAVGPAVTWVHHVHGHVWQEHFGPLVGRFGWLVESRLAPRLYRRARICTPGNSTRDDLVRRLGLPLSSISVIPPGVDRAFSSAPPGAGVEGDGRSSSPTVLVVARMVKSKRIELVIRAMYQVVERHPTARLYVVGDGPERARLERLSVSCFGHSAAVVFLGRVEQAELIRRYRSAWLLVSASSAEGWGLAVSEAAACGTPAVVTDIPGHRDAVMDEVTGLLVRPGQLAGAIERLLVDHHLRRRLGNQAAHHVARLRWETTAWRTAELLVTATQAGPRTGKEGSTR</sequence>
<dbReference type="PANTHER" id="PTHR45947">
    <property type="entry name" value="SULFOQUINOVOSYL TRANSFERASE SQD2"/>
    <property type="match status" value="1"/>
</dbReference>
<keyword evidence="2" id="KW-0808">Transferase</keyword>
<dbReference type="Pfam" id="PF13439">
    <property type="entry name" value="Glyco_transf_4"/>
    <property type="match status" value="1"/>
</dbReference>
<proteinExistence type="predicted"/>
<keyword evidence="1" id="KW-0328">Glycosyltransferase</keyword>
<dbReference type="RefSeq" id="WP_263234341.1">
    <property type="nucleotide sequence ID" value="NZ_CP106793.1"/>
</dbReference>
<evidence type="ECO:0000259" key="4">
    <source>
        <dbReference type="Pfam" id="PF13439"/>
    </source>
</evidence>
<dbReference type="EMBL" id="CP106793">
    <property type="protein sequence ID" value="UXY24109.1"/>
    <property type="molecule type" value="Genomic_DNA"/>
</dbReference>
<dbReference type="Proteomes" id="UP001061298">
    <property type="component" value="Chromosome"/>
</dbReference>
<dbReference type="PANTHER" id="PTHR45947:SF3">
    <property type="entry name" value="SULFOQUINOVOSYL TRANSFERASE SQD2"/>
    <property type="match status" value="1"/>
</dbReference>
<dbReference type="Pfam" id="PF00534">
    <property type="entry name" value="Glycos_transf_1"/>
    <property type="match status" value="1"/>
</dbReference>
<evidence type="ECO:0000256" key="1">
    <source>
        <dbReference type="ARBA" id="ARBA00022676"/>
    </source>
</evidence>
<dbReference type="InterPro" id="IPR050194">
    <property type="entry name" value="Glycosyltransferase_grp1"/>
</dbReference>
<evidence type="ECO:0000313" key="6">
    <source>
        <dbReference type="Proteomes" id="UP001061298"/>
    </source>
</evidence>
<organism evidence="5 6">
    <name type="scientific">Streptomyces cynarae</name>
    <dbReference type="NCBI Taxonomy" id="2981134"/>
    <lineage>
        <taxon>Bacteria</taxon>
        <taxon>Bacillati</taxon>
        <taxon>Actinomycetota</taxon>
        <taxon>Actinomycetes</taxon>
        <taxon>Kitasatosporales</taxon>
        <taxon>Streptomycetaceae</taxon>
        <taxon>Streptomyces</taxon>
    </lineage>
</organism>
<protein>
    <submittedName>
        <fullName evidence="5">Glycosyltransferase family 4 protein</fullName>
    </submittedName>
</protein>
<evidence type="ECO:0000259" key="3">
    <source>
        <dbReference type="Pfam" id="PF00534"/>
    </source>
</evidence>
<dbReference type="InterPro" id="IPR001296">
    <property type="entry name" value="Glyco_trans_1"/>
</dbReference>
<evidence type="ECO:0000313" key="5">
    <source>
        <dbReference type="EMBL" id="UXY24109.1"/>
    </source>
</evidence>
<dbReference type="SUPFAM" id="SSF53756">
    <property type="entry name" value="UDP-Glycosyltransferase/glycogen phosphorylase"/>
    <property type="match status" value="1"/>
</dbReference>
<evidence type="ECO:0000256" key="2">
    <source>
        <dbReference type="ARBA" id="ARBA00022679"/>
    </source>
</evidence>
<reference evidence="5" key="1">
    <citation type="submission" date="2022-10" db="EMBL/GenBank/DDBJ databases">
        <authorList>
            <person name="Mo P."/>
        </authorList>
    </citation>
    <scope>NUCLEOTIDE SEQUENCE</scope>
    <source>
        <strain evidence="5">HUAS 13-4</strain>
    </source>
</reference>